<keyword evidence="2 6" id="KW-0645">Protease</keyword>
<evidence type="ECO:0000313" key="6">
    <source>
        <dbReference type="EMBL" id="PNY82037.1"/>
    </source>
</evidence>
<evidence type="ECO:0000256" key="1">
    <source>
        <dbReference type="ARBA" id="ARBA00010541"/>
    </source>
</evidence>
<dbReference type="InterPro" id="IPR009003">
    <property type="entry name" value="Peptidase_S1_PA"/>
</dbReference>
<organism evidence="6 7">
    <name type="scientific">Deinococcus koreensis</name>
    <dbReference type="NCBI Taxonomy" id="2054903"/>
    <lineage>
        <taxon>Bacteria</taxon>
        <taxon>Thermotogati</taxon>
        <taxon>Deinococcota</taxon>
        <taxon>Deinococci</taxon>
        <taxon>Deinococcales</taxon>
        <taxon>Deinococcaceae</taxon>
        <taxon>Deinococcus</taxon>
    </lineage>
</organism>
<sequence>MNAESAQPGQPAPHRRLSRLVLLGAALLLAGPSPAAQTATPAAPSTPAQRRAINTVAPLTAAELKTLQTLFTKVRPATLRIEQCPPNDCKEPDGVGSGVLISADGLALTAYHVIEKAKSLSAQTVDRKRYKVEVVGFDQQNDIALLRVAVPSGTPFLTLAGARPSIGDTALAVGNGNGAFLQLKTGRLTGLDSDAGRADFPPGTLELNAPLIPGDSGGPIVNARGELTGVVSYISLSASARSPRDYRAYAVPVTASDARLADLKAGTKRDAPVIGIGLSPVFNGAFTLSAEDFASLSEILKLGKTPGAFFTNVTKDSPAAKAGLIPLKLNENSERIAGDIVTEVNGKRIVNFSEFQYAVRALKVGDTVTLTVLRDGKTLKIPVTLTGSTKIGN</sequence>
<dbReference type="EMBL" id="PPPD01000001">
    <property type="protein sequence ID" value="PNY82037.1"/>
    <property type="molecule type" value="Genomic_DNA"/>
</dbReference>
<gene>
    <name evidence="6" type="ORF">CVO96_12250</name>
</gene>
<dbReference type="PROSITE" id="PS50106">
    <property type="entry name" value="PDZ"/>
    <property type="match status" value="1"/>
</dbReference>
<dbReference type="AlphaFoldDB" id="A0A2K3UZS7"/>
<dbReference type="SMART" id="SM00228">
    <property type="entry name" value="PDZ"/>
    <property type="match status" value="1"/>
</dbReference>
<evidence type="ECO:0000256" key="4">
    <source>
        <dbReference type="SAM" id="SignalP"/>
    </source>
</evidence>
<dbReference type="PANTHER" id="PTHR43343">
    <property type="entry name" value="PEPTIDASE S12"/>
    <property type="match status" value="1"/>
</dbReference>
<keyword evidence="3" id="KW-0378">Hydrolase</keyword>
<reference evidence="6 7" key="1">
    <citation type="submission" date="2018-01" db="EMBL/GenBank/DDBJ databases">
        <title>Deinococcus koreensis sp. nov., a radiation-resistant bacterium isolated from river water.</title>
        <authorList>
            <person name="Choi A."/>
        </authorList>
    </citation>
    <scope>NUCLEOTIDE SEQUENCE [LARGE SCALE GENOMIC DNA]</scope>
    <source>
        <strain evidence="6 7">SJW1-2</strain>
    </source>
</reference>
<dbReference type="InterPro" id="IPR051201">
    <property type="entry name" value="Chloro_Bact_Ser_Proteases"/>
</dbReference>
<accession>A0A2K3UZS7</accession>
<dbReference type="GO" id="GO:0006508">
    <property type="term" value="P:proteolysis"/>
    <property type="evidence" value="ECO:0007669"/>
    <property type="project" value="UniProtKB-KW"/>
</dbReference>
<feature type="chain" id="PRO_5014383654" evidence="4">
    <location>
        <begin position="36"/>
        <end position="393"/>
    </location>
</feature>
<feature type="signal peptide" evidence="4">
    <location>
        <begin position="1"/>
        <end position="35"/>
    </location>
</feature>
<comment type="similarity">
    <text evidence="1">Belongs to the peptidase S1C family.</text>
</comment>
<dbReference type="PANTHER" id="PTHR43343:SF3">
    <property type="entry name" value="PROTEASE DO-LIKE 8, CHLOROPLASTIC"/>
    <property type="match status" value="1"/>
</dbReference>
<dbReference type="Proteomes" id="UP000236379">
    <property type="component" value="Unassembled WGS sequence"/>
</dbReference>
<dbReference type="RefSeq" id="WP_103312476.1">
    <property type="nucleotide sequence ID" value="NZ_PPPD01000001.1"/>
</dbReference>
<keyword evidence="7" id="KW-1185">Reference proteome</keyword>
<dbReference type="InterPro" id="IPR043504">
    <property type="entry name" value="Peptidase_S1_PA_chymotrypsin"/>
</dbReference>
<dbReference type="SUPFAM" id="SSF50156">
    <property type="entry name" value="PDZ domain-like"/>
    <property type="match status" value="1"/>
</dbReference>
<dbReference type="InterPro" id="IPR001940">
    <property type="entry name" value="Peptidase_S1C"/>
</dbReference>
<dbReference type="Gene3D" id="2.30.42.10">
    <property type="match status" value="1"/>
</dbReference>
<proteinExistence type="inferred from homology"/>
<dbReference type="InterPro" id="IPR001478">
    <property type="entry name" value="PDZ"/>
</dbReference>
<dbReference type="Pfam" id="PF13365">
    <property type="entry name" value="Trypsin_2"/>
    <property type="match status" value="1"/>
</dbReference>
<keyword evidence="4" id="KW-0732">Signal</keyword>
<dbReference type="PRINTS" id="PR00834">
    <property type="entry name" value="PROTEASES2C"/>
</dbReference>
<dbReference type="Pfam" id="PF13180">
    <property type="entry name" value="PDZ_2"/>
    <property type="match status" value="1"/>
</dbReference>
<name>A0A2K3UZS7_9DEIO</name>
<dbReference type="OrthoDB" id="73775at2"/>
<evidence type="ECO:0000259" key="5">
    <source>
        <dbReference type="PROSITE" id="PS50106"/>
    </source>
</evidence>
<evidence type="ECO:0000256" key="2">
    <source>
        <dbReference type="ARBA" id="ARBA00022670"/>
    </source>
</evidence>
<dbReference type="GO" id="GO:0004252">
    <property type="term" value="F:serine-type endopeptidase activity"/>
    <property type="evidence" value="ECO:0007669"/>
    <property type="project" value="InterPro"/>
</dbReference>
<evidence type="ECO:0000313" key="7">
    <source>
        <dbReference type="Proteomes" id="UP000236379"/>
    </source>
</evidence>
<feature type="domain" description="PDZ" evidence="5">
    <location>
        <begin position="307"/>
        <end position="376"/>
    </location>
</feature>
<comment type="caution">
    <text evidence="6">The sequence shown here is derived from an EMBL/GenBank/DDBJ whole genome shotgun (WGS) entry which is preliminary data.</text>
</comment>
<dbReference type="Gene3D" id="2.40.10.10">
    <property type="entry name" value="Trypsin-like serine proteases"/>
    <property type="match status" value="2"/>
</dbReference>
<dbReference type="SUPFAM" id="SSF50494">
    <property type="entry name" value="Trypsin-like serine proteases"/>
    <property type="match status" value="1"/>
</dbReference>
<dbReference type="InterPro" id="IPR036034">
    <property type="entry name" value="PDZ_sf"/>
</dbReference>
<evidence type="ECO:0000256" key="3">
    <source>
        <dbReference type="ARBA" id="ARBA00022801"/>
    </source>
</evidence>
<protein>
    <submittedName>
        <fullName evidence="6">Serine protease</fullName>
    </submittedName>
</protein>